<evidence type="ECO:0000313" key="2">
    <source>
        <dbReference type="Proteomes" id="UP001432075"/>
    </source>
</evidence>
<accession>A0ABZ1RL17</accession>
<dbReference type="Proteomes" id="UP001432075">
    <property type="component" value="Chromosome"/>
</dbReference>
<sequence>MKGWTPSGLLAAHIEITSADVQRGDVIQVGGQPCRVVDLVQLPAGAKRLFFESGEALTMHARSRLTALRVTRKW</sequence>
<reference evidence="1" key="1">
    <citation type="submission" date="2022-10" db="EMBL/GenBank/DDBJ databases">
        <title>The complete genomes of actinobacterial strains from the NBC collection.</title>
        <authorList>
            <person name="Joergensen T.S."/>
            <person name="Alvarez Arevalo M."/>
            <person name="Sterndorff E.B."/>
            <person name="Faurdal D."/>
            <person name="Vuksanovic O."/>
            <person name="Mourched A.-S."/>
            <person name="Charusanti P."/>
            <person name="Shaw S."/>
            <person name="Blin K."/>
            <person name="Weber T."/>
        </authorList>
    </citation>
    <scope>NUCLEOTIDE SEQUENCE</scope>
    <source>
        <strain evidence="1">NBC_00283</strain>
    </source>
</reference>
<keyword evidence="2" id="KW-1185">Reference proteome</keyword>
<proteinExistence type="predicted"/>
<dbReference type="EMBL" id="CP108057">
    <property type="protein sequence ID" value="WUO47411.1"/>
    <property type="molecule type" value="Genomic_DNA"/>
</dbReference>
<gene>
    <name evidence="1" type="ORF">OHU17_16965</name>
</gene>
<protein>
    <submittedName>
        <fullName evidence="1">Uncharacterized protein</fullName>
    </submittedName>
</protein>
<evidence type="ECO:0000313" key="1">
    <source>
        <dbReference type="EMBL" id="WUO47411.1"/>
    </source>
</evidence>
<organism evidence="1 2">
    <name type="scientific">Streptomyces goshikiensis</name>
    <dbReference type="NCBI Taxonomy" id="1942"/>
    <lineage>
        <taxon>Bacteria</taxon>
        <taxon>Bacillati</taxon>
        <taxon>Actinomycetota</taxon>
        <taxon>Actinomycetes</taxon>
        <taxon>Kitasatosporales</taxon>
        <taxon>Streptomycetaceae</taxon>
        <taxon>Streptomyces</taxon>
    </lineage>
</organism>
<name>A0ABZ1RL17_9ACTN</name>